<sequence length="244" mass="27845">MWADRLALGLRPRLMLESVDLGARMVQQHAATLARAYLPAAALLAMVAASTWWWDPLAPMLVFFLFKPWLDRAALLVFARTAFGQPVAARDVWHADGLLTWRGIARAVTLVRLSPWRAYTQPVDQLEGLRGAAARQRRRLLLRGKRGVAYLQQAMFWLIEMLLATAITSLLYWLTPFDASTSNRWWSFLLDNELLAHLFAASQLIAAVFLEPFFVAAGFSMYLNRRVELEAWDVEQELRRAFAL</sequence>
<dbReference type="EMBL" id="JBBUTG010000005">
    <property type="protein sequence ID" value="MEK8031397.1"/>
    <property type="molecule type" value="Genomic_DNA"/>
</dbReference>
<keyword evidence="1" id="KW-0472">Membrane</keyword>
<evidence type="ECO:0000313" key="2">
    <source>
        <dbReference type="EMBL" id="MEK8031397.1"/>
    </source>
</evidence>
<reference evidence="2 3" key="1">
    <citation type="submission" date="2024-04" db="EMBL/GenBank/DDBJ databases">
        <title>Novel species of the genus Ideonella isolated from streams.</title>
        <authorList>
            <person name="Lu H."/>
        </authorList>
    </citation>
    <scope>NUCLEOTIDE SEQUENCE [LARGE SCALE GENOMIC DNA]</scope>
    <source>
        <strain evidence="2 3">DXS29W</strain>
    </source>
</reference>
<organism evidence="2 3">
    <name type="scientific">Ideonella lacteola</name>
    <dbReference type="NCBI Taxonomy" id="2984193"/>
    <lineage>
        <taxon>Bacteria</taxon>
        <taxon>Pseudomonadati</taxon>
        <taxon>Pseudomonadota</taxon>
        <taxon>Betaproteobacteria</taxon>
        <taxon>Burkholderiales</taxon>
        <taxon>Sphaerotilaceae</taxon>
        <taxon>Ideonella</taxon>
    </lineage>
</organism>
<keyword evidence="3" id="KW-1185">Reference proteome</keyword>
<feature type="transmembrane region" description="Helical" evidence="1">
    <location>
        <begin position="60"/>
        <end position="79"/>
    </location>
</feature>
<name>A0ABU9BRA1_9BURK</name>
<dbReference type="RefSeq" id="WP_341425775.1">
    <property type="nucleotide sequence ID" value="NZ_JBBUTG010000005.1"/>
</dbReference>
<feature type="transmembrane region" description="Helical" evidence="1">
    <location>
        <begin position="34"/>
        <end position="54"/>
    </location>
</feature>
<keyword evidence="1" id="KW-0812">Transmembrane</keyword>
<evidence type="ECO:0008006" key="4">
    <source>
        <dbReference type="Google" id="ProtNLM"/>
    </source>
</evidence>
<feature type="transmembrane region" description="Helical" evidence="1">
    <location>
        <begin position="147"/>
        <end position="174"/>
    </location>
</feature>
<accession>A0ABU9BRA1</accession>
<proteinExistence type="predicted"/>
<feature type="transmembrane region" description="Helical" evidence="1">
    <location>
        <begin position="194"/>
        <end position="219"/>
    </location>
</feature>
<comment type="caution">
    <text evidence="2">The sequence shown here is derived from an EMBL/GenBank/DDBJ whole genome shotgun (WGS) entry which is preliminary data.</text>
</comment>
<protein>
    <recommendedName>
        <fullName evidence="4">DUF4129 domain-containing protein</fullName>
    </recommendedName>
</protein>
<evidence type="ECO:0000256" key="1">
    <source>
        <dbReference type="SAM" id="Phobius"/>
    </source>
</evidence>
<evidence type="ECO:0000313" key="3">
    <source>
        <dbReference type="Proteomes" id="UP001371218"/>
    </source>
</evidence>
<dbReference type="Proteomes" id="UP001371218">
    <property type="component" value="Unassembled WGS sequence"/>
</dbReference>
<gene>
    <name evidence="2" type="ORF">AACH06_11260</name>
</gene>
<keyword evidence="1" id="KW-1133">Transmembrane helix</keyword>